<proteinExistence type="predicted"/>
<feature type="non-terminal residue" evidence="1">
    <location>
        <position position="1"/>
    </location>
</feature>
<evidence type="ECO:0000313" key="2">
    <source>
        <dbReference type="Proteomes" id="UP000543419"/>
    </source>
</evidence>
<dbReference type="RefSeq" id="WP_169241929.1">
    <property type="nucleotide sequence ID" value="NZ_JAAIIG010000024.1"/>
</dbReference>
<name>A0A7Y0HYQ2_9BIFI</name>
<comment type="caution">
    <text evidence="1">The sequence shown here is derived from an EMBL/GenBank/DDBJ whole genome shotgun (WGS) entry which is preliminary data.</text>
</comment>
<dbReference type="InterPro" id="IPR027417">
    <property type="entry name" value="P-loop_NTPase"/>
</dbReference>
<dbReference type="Gene3D" id="3.40.50.300">
    <property type="entry name" value="P-loop containing nucleotide triphosphate hydrolases"/>
    <property type="match status" value="1"/>
</dbReference>
<reference evidence="1 2" key="1">
    <citation type="submission" date="2020-02" db="EMBL/GenBank/DDBJ databases">
        <title>Characterization of phylogenetic diversity of novel bifidobacterial species isolated in Czech ZOOs.</title>
        <authorList>
            <person name="Lugli G.A."/>
            <person name="Vera N.B."/>
            <person name="Ventura M."/>
        </authorList>
    </citation>
    <scope>NUCLEOTIDE SEQUENCE [LARGE SCALE GENOMIC DNA]</scope>
    <source>
        <strain evidence="1 2">DSM 109959</strain>
    </source>
</reference>
<dbReference type="SUPFAM" id="SSF52540">
    <property type="entry name" value="P-loop containing nucleoside triphosphate hydrolases"/>
    <property type="match status" value="1"/>
</dbReference>
<protein>
    <submittedName>
        <fullName evidence="1">ParA</fullName>
    </submittedName>
</protein>
<dbReference type="Proteomes" id="UP000543419">
    <property type="component" value="Unassembled WGS sequence"/>
</dbReference>
<keyword evidence="2" id="KW-1185">Reference proteome</keyword>
<dbReference type="AlphaFoldDB" id="A0A7Y0HYQ2"/>
<sequence>AAAKQNPEWTVAVLDCDPQRSASDWWKLADSVDDSPAFSVVTDAGDVDADLLIVDTAPGSGSGISEAVTMADLVIVPTEAETMSMFRAKKTIDAVGSKGWLLLTKARRRTRLWADTVEAIEQTGVRCFKTFVPDGVKYKGFATNPSDLGAYTDLWLEIRTIVERGN</sequence>
<gene>
    <name evidence="1" type="ORF">G1C97_2339</name>
</gene>
<dbReference type="EMBL" id="JAAIIG010000024">
    <property type="protein sequence ID" value="NMM99379.1"/>
    <property type="molecule type" value="Genomic_DNA"/>
</dbReference>
<accession>A0A7Y0HYQ2</accession>
<dbReference type="CDD" id="cd02042">
    <property type="entry name" value="ParAB_family"/>
    <property type="match status" value="1"/>
</dbReference>
<evidence type="ECO:0000313" key="1">
    <source>
        <dbReference type="EMBL" id="NMM99379.1"/>
    </source>
</evidence>
<organism evidence="1 2">
    <name type="scientific">Bifidobacterium olomucense</name>
    <dbReference type="NCBI Taxonomy" id="2675324"/>
    <lineage>
        <taxon>Bacteria</taxon>
        <taxon>Bacillati</taxon>
        <taxon>Actinomycetota</taxon>
        <taxon>Actinomycetes</taxon>
        <taxon>Bifidobacteriales</taxon>
        <taxon>Bifidobacteriaceae</taxon>
        <taxon>Bifidobacterium</taxon>
    </lineage>
</organism>